<name>A0A3S5GRB0_STAAU</name>
<gene>
    <name evidence="1" type="ORF">pWBG14_00056</name>
</gene>
<geneLocation type="plasmid" evidence="1">
    <name>pWBG14</name>
</geneLocation>
<organism evidence="1">
    <name type="scientific">Staphylococcus aureus</name>
    <dbReference type="NCBI Taxonomy" id="1280"/>
    <lineage>
        <taxon>Bacteria</taxon>
        <taxon>Bacillati</taxon>
        <taxon>Bacillota</taxon>
        <taxon>Bacilli</taxon>
        <taxon>Bacillales</taxon>
        <taxon>Staphylococcaceae</taxon>
        <taxon>Staphylococcus</taxon>
    </lineage>
</organism>
<dbReference type="RefSeq" id="WP_111759435.1">
    <property type="nucleotide sequence ID" value="NZ_LS483319.1"/>
</dbReference>
<reference evidence="1" key="1">
    <citation type="journal article" date="1985" name="Aust J Exp Biol Med Sci 63 (PT 4) 63 ( Pt">
        <title>A conjugative plasmid encoding production of a diffusible pigment and resistance to aminoglycosides and macrolides in Staphylococcus aureus.</title>
        <authorList>
            <person name="Townsend D.E."/>
            <person name="Ashdown N."/>
            <person name="Annear D.I."/>
            <person name="Grubb W.B."/>
        </authorList>
    </citation>
    <scope>NUCLEOTIDE SEQUENCE</scope>
    <source>
        <strain evidence="1">WG512</strain>
        <plasmid evidence="1">pWBG14</plasmid>
    </source>
</reference>
<keyword evidence="1" id="KW-0614">Plasmid</keyword>
<dbReference type="AlphaFoldDB" id="A0A3S5GRB0"/>
<reference evidence="1" key="2">
    <citation type="journal article" date="2016" name="Mob. Genet. Elements">
        <title>An updated view of plasmid conjugation and mobilization in Staphylococcus.</title>
        <authorList>
            <person name="Ramsay J.P."/>
            <person name="Kwong S.M."/>
            <person name="Murphy R.J."/>
            <person name="Yui Eto K."/>
            <person name="Price K.J."/>
            <person name="Nguyen Q.T."/>
            <person name="O'Brien F.G."/>
            <person name="Grubb W.B."/>
            <person name="Coombs G.W."/>
            <person name="Firth N."/>
        </authorList>
    </citation>
    <scope>NUCLEOTIDE SEQUENCE</scope>
    <source>
        <strain evidence="1">WG512</strain>
        <plasmid evidence="1">pWBG14</plasmid>
    </source>
</reference>
<dbReference type="EMBL" id="MH587576">
    <property type="protein sequence ID" value="AXQ85975.1"/>
    <property type="molecule type" value="Genomic_DNA"/>
</dbReference>
<protein>
    <submittedName>
        <fullName evidence="1">Uncharacterized protein</fullName>
    </submittedName>
</protein>
<proteinExistence type="predicted"/>
<evidence type="ECO:0000313" key="1">
    <source>
        <dbReference type="EMBL" id="AXQ85975.1"/>
    </source>
</evidence>
<sequence length="151" mass="17219">MNNKQISQAVAQSLLNKEAYLSIIVFWLLLTLRNIALHSTSHFQLDINIFFEICIFLFPTAFISSNKIYKNVNVKEVFNKRITNFLFIICAIFTVLGCAVIAVCNYFMTESGALISIILMLICHLALIVIISAIFNFWVTLQLKFLSSDKL</sequence>
<accession>A0A3S5GRB0</accession>